<sequence>MVVLLTLLSVHYIDPFNAVPYNVFKIPPNQQDTLFQAETKRLDELLASINRDVLPDYRNTFTKHPSYFRFKHGEMFLKFLLNLINPVLKRDAYYAKSKFVFIRDIYNLYWNDNKNSTRHFIFNVDLNDPVKAFTRKLKVYLTVSNINKYLGDNGEFSDESIASEDITLQYIGTDNPLTFFTVAPKSSEILDEKNLDNYYRIRNTLFLLDPFVTTGKEMRITDSMKVKFDQTLKQKEQEQKELEKKGFCFNSTTLTATNQSECVDSGGVWDYPPADNMECPFYMANQNYSNNFGGIREEKCELPRNMQIIGYRNYSLNPEYLPLCYNCRNKRTDQGSLGYCCEEQSNKALYPQLTTPDYAFVGDSQARSRYADVFAVRGLSVD</sequence>
<evidence type="ECO:0000313" key="1">
    <source>
        <dbReference type="EMBL" id="QHT76185.1"/>
    </source>
</evidence>
<dbReference type="EMBL" id="MN739890">
    <property type="protein sequence ID" value="QHT76185.1"/>
    <property type="molecule type" value="Genomic_DNA"/>
</dbReference>
<accession>A0A6C0H7R3</accession>
<protein>
    <submittedName>
        <fullName evidence="1">Uncharacterized protein</fullName>
    </submittedName>
</protein>
<reference evidence="1" key="1">
    <citation type="journal article" date="2020" name="Nature">
        <title>Giant virus diversity and host interactions through global metagenomics.</title>
        <authorList>
            <person name="Schulz F."/>
            <person name="Roux S."/>
            <person name="Paez-Espino D."/>
            <person name="Jungbluth S."/>
            <person name="Walsh D.A."/>
            <person name="Denef V.J."/>
            <person name="McMahon K.D."/>
            <person name="Konstantinidis K.T."/>
            <person name="Eloe-Fadrosh E.A."/>
            <person name="Kyrpides N.C."/>
            <person name="Woyke T."/>
        </authorList>
    </citation>
    <scope>NUCLEOTIDE SEQUENCE</scope>
    <source>
        <strain evidence="1">GVMAG-M-3300023179-73</strain>
    </source>
</reference>
<organism evidence="1">
    <name type="scientific">viral metagenome</name>
    <dbReference type="NCBI Taxonomy" id="1070528"/>
    <lineage>
        <taxon>unclassified sequences</taxon>
        <taxon>metagenomes</taxon>
        <taxon>organismal metagenomes</taxon>
    </lineage>
</organism>
<name>A0A6C0H7R3_9ZZZZ</name>
<proteinExistence type="predicted"/>
<dbReference type="AlphaFoldDB" id="A0A6C0H7R3"/>